<dbReference type="AlphaFoldDB" id="A0A5D4MID7"/>
<keyword evidence="2" id="KW-0732">Signal</keyword>
<feature type="compositionally biased region" description="Polar residues" evidence="1">
    <location>
        <begin position="22"/>
        <end position="32"/>
    </location>
</feature>
<feature type="domain" description="Lysozyme inhibitor LprI-like N-terminal" evidence="3">
    <location>
        <begin position="117"/>
        <end position="206"/>
    </location>
</feature>
<name>A0A5D4MID7_9BACI</name>
<evidence type="ECO:0000259" key="3">
    <source>
        <dbReference type="Pfam" id="PF07007"/>
    </source>
</evidence>
<proteinExistence type="predicted"/>
<protein>
    <submittedName>
        <fullName evidence="4">DUF1311 domain-containing protein</fullName>
    </submittedName>
</protein>
<dbReference type="Gene3D" id="1.20.1270.180">
    <property type="match status" value="1"/>
</dbReference>
<feature type="region of interest" description="Disordered" evidence="1">
    <location>
        <begin position="22"/>
        <end position="126"/>
    </location>
</feature>
<feature type="chain" id="PRO_5039379248" evidence="2">
    <location>
        <begin position="19"/>
        <end position="212"/>
    </location>
</feature>
<feature type="compositionally biased region" description="Basic and acidic residues" evidence="1">
    <location>
        <begin position="94"/>
        <end position="122"/>
    </location>
</feature>
<feature type="compositionally biased region" description="Low complexity" evidence="1">
    <location>
        <begin position="33"/>
        <end position="46"/>
    </location>
</feature>
<evidence type="ECO:0000256" key="2">
    <source>
        <dbReference type="SAM" id="SignalP"/>
    </source>
</evidence>
<dbReference type="InterPro" id="IPR009739">
    <property type="entry name" value="LprI-like_N"/>
</dbReference>
<dbReference type="PROSITE" id="PS51257">
    <property type="entry name" value="PROKAR_LIPOPROTEIN"/>
    <property type="match status" value="1"/>
</dbReference>
<dbReference type="PANTHER" id="PTHR39176:SF1">
    <property type="entry name" value="PERIPLASMIC PROTEIN"/>
    <property type="match status" value="1"/>
</dbReference>
<organism evidence="4 5">
    <name type="scientific">Rossellomorea vietnamensis</name>
    <dbReference type="NCBI Taxonomy" id="218284"/>
    <lineage>
        <taxon>Bacteria</taxon>
        <taxon>Bacillati</taxon>
        <taxon>Bacillota</taxon>
        <taxon>Bacilli</taxon>
        <taxon>Bacillales</taxon>
        <taxon>Bacillaceae</taxon>
        <taxon>Rossellomorea</taxon>
    </lineage>
</organism>
<evidence type="ECO:0000313" key="4">
    <source>
        <dbReference type="EMBL" id="TYS01337.1"/>
    </source>
</evidence>
<evidence type="ECO:0000313" key="5">
    <source>
        <dbReference type="Proteomes" id="UP000325182"/>
    </source>
</evidence>
<dbReference type="PANTHER" id="PTHR39176">
    <property type="entry name" value="PERIPLASMIC PROTEIN-RELATED"/>
    <property type="match status" value="1"/>
</dbReference>
<comment type="caution">
    <text evidence="4">The sequence shown here is derived from an EMBL/GenBank/DDBJ whole genome shotgun (WGS) entry which is preliminary data.</text>
</comment>
<dbReference type="Proteomes" id="UP000325182">
    <property type="component" value="Unassembled WGS sequence"/>
</dbReference>
<dbReference type="EMBL" id="VTEG01000001">
    <property type="protein sequence ID" value="TYS01337.1"/>
    <property type="molecule type" value="Genomic_DNA"/>
</dbReference>
<gene>
    <name evidence="4" type="ORF">FZC84_01365</name>
</gene>
<dbReference type="Pfam" id="PF07007">
    <property type="entry name" value="LprI"/>
    <property type="match status" value="1"/>
</dbReference>
<feature type="compositionally biased region" description="Polar residues" evidence="1">
    <location>
        <begin position="72"/>
        <end position="87"/>
    </location>
</feature>
<feature type="signal peptide" evidence="2">
    <location>
        <begin position="1"/>
        <end position="18"/>
    </location>
</feature>
<accession>A0A5D4MID7</accession>
<dbReference type="RefSeq" id="WP_148952696.1">
    <property type="nucleotide sequence ID" value="NZ_VTEG01000001.1"/>
</dbReference>
<evidence type="ECO:0000256" key="1">
    <source>
        <dbReference type="SAM" id="MobiDB-lite"/>
    </source>
</evidence>
<reference evidence="4 5" key="1">
    <citation type="submission" date="2019-08" db="EMBL/GenBank/DDBJ databases">
        <title>Bacillus genomes from the desert of Cuatro Cienegas, Coahuila.</title>
        <authorList>
            <person name="Olmedo-Alvarez G."/>
        </authorList>
    </citation>
    <scope>NUCLEOTIDE SEQUENCE [LARGE SCALE GENOMIC DNA]</scope>
    <source>
        <strain evidence="4 5">CH128b_4D</strain>
    </source>
</reference>
<sequence length="212" mass="24052">MNSRKLFILTLSLPLLLAACGNSTEESNASPGNQNSDISSSQNAADDAADTDKNEGASESTPDSDEEKEQTEQSNTSDESSSKGTEQATDENETAEKTKTEYLEKLSKMEEEDRYAEAKDTMVEMEEQEQERFKKWDNEMNEIYGVLQEQLSQEEMDSLREEQREWVDQRDVKAKEASLKYEGGSTETLEYIATQATLTRERAYVLVSQYMK</sequence>